<evidence type="ECO:0000313" key="3">
    <source>
        <dbReference type="Proteomes" id="UP000321172"/>
    </source>
</evidence>
<dbReference type="EMBL" id="CP042345">
    <property type="protein sequence ID" value="QEA15423.1"/>
    <property type="molecule type" value="Genomic_DNA"/>
</dbReference>
<dbReference type="InterPro" id="IPR011008">
    <property type="entry name" value="Dimeric_a/b-barrel"/>
</dbReference>
<dbReference type="InterPro" id="IPR007138">
    <property type="entry name" value="ABM_dom"/>
</dbReference>
<accession>A0A5B8S290</accession>
<dbReference type="GO" id="GO:0005829">
    <property type="term" value="C:cytosol"/>
    <property type="evidence" value="ECO:0007669"/>
    <property type="project" value="TreeGrafter"/>
</dbReference>
<sequence length="100" mass="11101">MLIIEGWLKLATGEFDKVVDAARTMVAETVKEEGCLTYAFSRDINDPDLIRIAERWETAEALAAHGQSAHMAAFNKAMGGVKREGAELWLYSGEAVRRIM</sequence>
<name>A0A5B8S290_9SPHN</name>
<dbReference type="GO" id="GO:0004497">
    <property type="term" value="F:monooxygenase activity"/>
    <property type="evidence" value="ECO:0007669"/>
    <property type="project" value="UniProtKB-KW"/>
</dbReference>
<dbReference type="Pfam" id="PF03992">
    <property type="entry name" value="ABM"/>
    <property type="match status" value="1"/>
</dbReference>
<feature type="domain" description="ABM" evidence="1">
    <location>
        <begin position="2"/>
        <end position="90"/>
    </location>
</feature>
<dbReference type="PANTHER" id="PTHR33336">
    <property type="entry name" value="QUINOL MONOOXYGENASE YGIN-RELATED"/>
    <property type="match status" value="1"/>
</dbReference>
<reference evidence="2 3" key="1">
    <citation type="journal article" date="2013" name="J. Microbiol. Biotechnol.">
        <title>Novosphingobium ginsenosidimutans sp. nov., with the ability to convert ginsenoside.</title>
        <authorList>
            <person name="Kim J.K."/>
            <person name="He D."/>
            <person name="Liu Q.M."/>
            <person name="Park H.Y."/>
            <person name="Jung M.S."/>
            <person name="Yoon M.H."/>
            <person name="Kim S.C."/>
            <person name="Im W.T."/>
        </authorList>
    </citation>
    <scope>NUCLEOTIDE SEQUENCE [LARGE SCALE GENOMIC DNA]</scope>
    <source>
        <strain evidence="2 3">FW-6</strain>
    </source>
</reference>
<organism evidence="2 3">
    <name type="scientific">Novosphingobium ginsenosidimutans</name>
    <dbReference type="NCBI Taxonomy" id="1176536"/>
    <lineage>
        <taxon>Bacteria</taxon>
        <taxon>Pseudomonadati</taxon>
        <taxon>Pseudomonadota</taxon>
        <taxon>Alphaproteobacteria</taxon>
        <taxon>Sphingomonadales</taxon>
        <taxon>Sphingomonadaceae</taxon>
        <taxon>Novosphingobium</taxon>
    </lineage>
</organism>
<dbReference type="SUPFAM" id="SSF54909">
    <property type="entry name" value="Dimeric alpha+beta barrel"/>
    <property type="match status" value="1"/>
</dbReference>
<dbReference type="Gene3D" id="3.30.70.100">
    <property type="match status" value="1"/>
</dbReference>
<dbReference type="RefSeq" id="WP_147089401.1">
    <property type="nucleotide sequence ID" value="NZ_BAABJD010000001.1"/>
</dbReference>
<protein>
    <submittedName>
        <fullName evidence="2">Antibiotic biosynthesis monooxygenase</fullName>
    </submittedName>
</protein>
<proteinExistence type="predicted"/>
<dbReference type="AlphaFoldDB" id="A0A5B8S290"/>
<dbReference type="OrthoDB" id="287932at2"/>
<dbReference type="InterPro" id="IPR050744">
    <property type="entry name" value="AI-2_Isomerase_LsrG"/>
</dbReference>
<dbReference type="PANTHER" id="PTHR33336:SF3">
    <property type="entry name" value="ABM DOMAIN-CONTAINING PROTEIN"/>
    <property type="match status" value="1"/>
</dbReference>
<keyword evidence="2" id="KW-0503">Monooxygenase</keyword>
<dbReference type="Proteomes" id="UP000321172">
    <property type="component" value="Chromosome"/>
</dbReference>
<evidence type="ECO:0000313" key="2">
    <source>
        <dbReference type="EMBL" id="QEA15423.1"/>
    </source>
</evidence>
<keyword evidence="3" id="KW-1185">Reference proteome</keyword>
<dbReference type="PROSITE" id="PS51725">
    <property type="entry name" value="ABM"/>
    <property type="match status" value="1"/>
</dbReference>
<evidence type="ECO:0000259" key="1">
    <source>
        <dbReference type="PROSITE" id="PS51725"/>
    </source>
</evidence>
<gene>
    <name evidence="2" type="ORF">FRF71_04335</name>
</gene>
<dbReference type="KEGG" id="ngf:FRF71_04335"/>
<keyword evidence="2" id="KW-0560">Oxidoreductase</keyword>